<keyword evidence="1" id="KW-0040">ANK repeat</keyword>
<keyword evidence="3" id="KW-1185">Reference proteome</keyword>
<feature type="repeat" description="ANK" evidence="1">
    <location>
        <begin position="49"/>
        <end position="75"/>
    </location>
</feature>
<evidence type="ECO:0000313" key="2">
    <source>
        <dbReference type="EMBL" id="CAK9050682.1"/>
    </source>
</evidence>
<reference evidence="2 3" key="1">
    <citation type="submission" date="2024-02" db="EMBL/GenBank/DDBJ databases">
        <authorList>
            <person name="Chen Y."/>
            <person name="Shah S."/>
            <person name="Dougan E. K."/>
            <person name="Thang M."/>
            <person name="Chan C."/>
        </authorList>
    </citation>
    <scope>NUCLEOTIDE SEQUENCE [LARGE SCALE GENOMIC DNA]</scope>
</reference>
<dbReference type="InterPro" id="IPR002110">
    <property type="entry name" value="Ankyrin_rpt"/>
</dbReference>
<dbReference type="PROSITE" id="PS50297">
    <property type="entry name" value="ANK_REP_REGION"/>
    <property type="match status" value="1"/>
</dbReference>
<dbReference type="Proteomes" id="UP001642464">
    <property type="component" value="Unassembled WGS sequence"/>
</dbReference>
<keyword evidence="2" id="KW-0472">Membrane</keyword>
<evidence type="ECO:0000256" key="1">
    <source>
        <dbReference type="PROSITE-ProRule" id="PRU00023"/>
    </source>
</evidence>
<dbReference type="InterPro" id="IPR036770">
    <property type="entry name" value="Ankyrin_rpt-contain_sf"/>
</dbReference>
<organism evidence="2 3">
    <name type="scientific">Durusdinium trenchii</name>
    <dbReference type="NCBI Taxonomy" id="1381693"/>
    <lineage>
        <taxon>Eukaryota</taxon>
        <taxon>Sar</taxon>
        <taxon>Alveolata</taxon>
        <taxon>Dinophyceae</taxon>
        <taxon>Suessiales</taxon>
        <taxon>Symbiodiniaceae</taxon>
        <taxon>Durusdinium</taxon>
    </lineage>
</organism>
<evidence type="ECO:0000313" key="3">
    <source>
        <dbReference type="Proteomes" id="UP001642464"/>
    </source>
</evidence>
<sequence>MIKDFLEELESESDASPSERGALQSFLQRHGFTSIYSARQVNCRVVRVERVYPIHVAAQLGDLTMVRMLLEEGADARQVCLDGRTAVDFARSADVNGSHREVMEVLDTGIISISF</sequence>
<keyword evidence="2" id="KW-0812">Transmembrane</keyword>
<dbReference type="PROSITE" id="PS50088">
    <property type="entry name" value="ANK_REPEAT"/>
    <property type="match status" value="1"/>
</dbReference>
<gene>
    <name evidence="2" type="ORF">SCF082_LOCUS27923</name>
</gene>
<dbReference type="SUPFAM" id="SSF48403">
    <property type="entry name" value="Ankyrin repeat"/>
    <property type="match status" value="1"/>
</dbReference>
<dbReference type="Pfam" id="PF13857">
    <property type="entry name" value="Ank_5"/>
    <property type="match status" value="1"/>
</dbReference>
<protein>
    <submittedName>
        <fullName evidence="2">Transmembrane domain-and RING domain-containing protein 6</fullName>
    </submittedName>
</protein>
<accession>A0ABP0MGU1</accession>
<dbReference type="EMBL" id="CAXAMM010021835">
    <property type="protein sequence ID" value="CAK9050682.1"/>
    <property type="molecule type" value="Genomic_DNA"/>
</dbReference>
<dbReference type="Gene3D" id="1.25.40.20">
    <property type="entry name" value="Ankyrin repeat-containing domain"/>
    <property type="match status" value="1"/>
</dbReference>
<name>A0ABP0MGU1_9DINO</name>
<comment type="caution">
    <text evidence="2">The sequence shown here is derived from an EMBL/GenBank/DDBJ whole genome shotgun (WGS) entry which is preliminary data.</text>
</comment>
<proteinExistence type="predicted"/>